<reference evidence="2 3" key="1">
    <citation type="submission" date="2016-02" db="EMBL/GenBank/DDBJ databases">
        <authorList>
            <consortium name="Pathogen Informatics"/>
        </authorList>
    </citation>
    <scope>NUCLEOTIDE SEQUENCE [LARGE SCALE GENOMIC DNA]</scope>
    <source>
        <strain evidence="2 3">LSS64</strain>
    </source>
</reference>
<gene>
    <name evidence="2" type="ORF">ERS132426_01543</name>
</gene>
<feature type="transmembrane region" description="Helical" evidence="1">
    <location>
        <begin position="12"/>
        <end position="37"/>
    </location>
</feature>
<dbReference type="RefSeq" id="WP_153602296.1">
    <property type="nucleotide sequence ID" value="NZ_CEFC01000169.1"/>
</dbReference>
<dbReference type="Proteomes" id="UP000074850">
    <property type="component" value="Unassembled WGS sequence"/>
</dbReference>
<keyword evidence="1" id="KW-1133">Transmembrane helix</keyword>
<keyword evidence="1" id="KW-0472">Membrane</keyword>
<evidence type="ECO:0000256" key="1">
    <source>
        <dbReference type="SAM" id="Phobius"/>
    </source>
</evidence>
<accession>A0A0Z8IUH1</accession>
<dbReference type="EMBL" id="FIHM01000037">
    <property type="protein sequence ID" value="CYV41938.1"/>
    <property type="molecule type" value="Genomic_DNA"/>
</dbReference>
<proteinExistence type="predicted"/>
<name>A0A0Z8IUH1_STRSU</name>
<organism evidence="2 3">
    <name type="scientific">Streptococcus suis</name>
    <dbReference type="NCBI Taxonomy" id="1307"/>
    <lineage>
        <taxon>Bacteria</taxon>
        <taxon>Bacillati</taxon>
        <taxon>Bacillota</taxon>
        <taxon>Bacilli</taxon>
        <taxon>Lactobacillales</taxon>
        <taxon>Streptococcaceae</taxon>
        <taxon>Streptococcus</taxon>
    </lineage>
</organism>
<evidence type="ECO:0000313" key="2">
    <source>
        <dbReference type="EMBL" id="CYV41938.1"/>
    </source>
</evidence>
<keyword evidence="1" id="KW-0812">Transmembrane</keyword>
<dbReference type="AlphaFoldDB" id="A0A0Z8IUH1"/>
<protein>
    <submittedName>
        <fullName evidence="2">Uncharacterized protein</fullName>
    </submittedName>
</protein>
<sequence>MNGPILDILLNLIVLSGLIGVLLLMWILIISMIGLFLKEVKTTPKSKEEVE</sequence>
<evidence type="ECO:0000313" key="3">
    <source>
        <dbReference type="Proteomes" id="UP000074850"/>
    </source>
</evidence>